<sequence>MSLNVSDDMVHQAALGTVDADDFADTIRQSLPYAWGIVESLAERVYQGGEAWADHAVPPPSEQARGQLLRMIGGDAIRRTVEQHFDVKLAFQNCHRLAAFRPDAVTSTAYLDFISVRSQILNQTPELVDC</sequence>
<dbReference type="AlphaFoldDB" id="A0A928ZV19"/>
<evidence type="ECO:0000313" key="2">
    <source>
        <dbReference type="Proteomes" id="UP000615026"/>
    </source>
</evidence>
<comment type="caution">
    <text evidence="1">The sequence shown here is derived from an EMBL/GenBank/DDBJ whole genome shotgun (WGS) entry which is preliminary data.</text>
</comment>
<organism evidence="1 2">
    <name type="scientific">Leptolyngbya cf. ectocarpi LEGE 11479</name>
    <dbReference type="NCBI Taxonomy" id="1828722"/>
    <lineage>
        <taxon>Bacteria</taxon>
        <taxon>Bacillati</taxon>
        <taxon>Cyanobacteriota</taxon>
        <taxon>Cyanophyceae</taxon>
        <taxon>Leptolyngbyales</taxon>
        <taxon>Leptolyngbyaceae</taxon>
        <taxon>Leptolyngbya group</taxon>
        <taxon>Leptolyngbya</taxon>
    </lineage>
</organism>
<accession>A0A928ZV19</accession>
<evidence type="ECO:0000313" key="1">
    <source>
        <dbReference type="EMBL" id="MBE9067990.1"/>
    </source>
</evidence>
<reference evidence="1" key="1">
    <citation type="submission" date="2020-10" db="EMBL/GenBank/DDBJ databases">
        <authorList>
            <person name="Castelo-Branco R."/>
            <person name="Eusebio N."/>
            <person name="Adriana R."/>
            <person name="Vieira A."/>
            <person name="Brugerolle De Fraissinette N."/>
            <person name="Rezende De Castro R."/>
            <person name="Schneider M.P."/>
            <person name="Vasconcelos V."/>
            <person name="Leao P.N."/>
        </authorList>
    </citation>
    <scope>NUCLEOTIDE SEQUENCE</scope>
    <source>
        <strain evidence="1">LEGE 11479</strain>
    </source>
</reference>
<protein>
    <submittedName>
        <fullName evidence="1">Uncharacterized protein</fullName>
    </submittedName>
</protein>
<dbReference type="Pfam" id="PF20704">
    <property type="entry name" value="KH_NucS_shadow"/>
    <property type="match status" value="1"/>
</dbReference>
<keyword evidence="2" id="KW-1185">Reference proteome</keyword>
<dbReference type="Proteomes" id="UP000615026">
    <property type="component" value="Unassembled WGS sequence"/>
</dbReference>
<name>A0A928ZV19_LEPEC</name>
<gene>
    <name evidence="1" type="ORF">IQ260_15170</name>
</gene>
<dbReference type="NCBIfam" id="NF040488">
    <property type="entry name" value="SCO5389_fam"/>
    <property type="match status" value="1"/>
</dbReference>
<proteinExistence type="predicted"/>
<dbReference type="RefSeq" id="WP_193993940.1">
    <property type="nucleotide sequence ID" value="NZ_JADEXP010000133.1"/>
</dbReference>
<dbReference type="EMBL" id="JADEXP010000133">
    <property type="protein sequence ID" value="MBE9067990.1"/>
    <property type="molecule type" value="Genomic_DNA"/>
</dbReference>